<keyword evidence="1" id="KW-1133">Transmembrane helix</keyword>
<dbReference type="KEGG" id="bsc:COCSADRAFT_338050"/>
<dbReference type="Proteomes" id="UP000016934">
    <property type="component" value="Unassembled WGS sequence"/>
</dbReference>
<evidence type="ECO:0000313" key="3">
    <source>
        <dbReference type="Proteomes" id="UP000016934"/>
    </source>
</evidence>
<gene>
    <name evidence="2" type="ORF">COCSADRAFT_338050</name>
</gene>
<reference evidence="3" key="2">
    <citation type="journal article" date="2013" name="PLoS Genet.">
        <title>Comparative genome structure, secondary metabolite, and effector coding capacity across Cochliobolus pathogens.</title>
        <authorList>
            <person name="Condon B.J."/>
            <person name="Leng Y."/>
            <person name="Wu D."/>
            <person name="Bushley K.E."/>
            <person name="Ohm R.A."/>
            <person name="Otillar R."/>
            <person name="Martin J."/>
            <person name="Schackwitz W."/>
            <person name="Grimwood J."/>
            <person name="MohdZainudin N."/>
            <person name="Xue C."/>
            <person name="Wang R."/>
            <person name="Manning V.A."/>
            <person name="Dhillon B."/>
            <person name="Tu Z.J."/>
            <person name="Steffenson B.J."/>
            <person name="Salamov A."/>
            <person name="Sun H."/>
            <person name="Lowry S."/>
            <person name="LaButti K."/>
            <person name="Han J."/>
            <person name="Copeland A."/>
            <person name="Lindquist E."/>
            <person name="Barry K."/>
            <person name="Schmutz J."/>
            <person name="Baker S.E."/>
            <person name="Ciuffetti L.M."/>
            <person name="Grigoriev I.V."/>
            <person name="Zhong S."/>
            <person name="Turgeon B.G."/>
        </authorList>
    </citation>
    <scope>NUCLEOTIDE SEQUENCE [LARGE SCALE GENOMIC DNA]</scope>
    <source>
        <strain evidence="3">ND90Pr / ATCC 201652</strain>
    </source>
</reference>
<keyword evidence="1" id="KW-0812">Transmembrane</keyword>
<dbReference type="OrthoDB" id="10327090at2759"/>
<keyword evidence="1" id="KW-0472">Membrane</keyword>
<dbReference type="AlphaFoldDB" id="M2R860"/>
<accession>M2R860</accession>
<proteinExistence type="predicted"/>
<dbReference type="HOGENOM" id="CLU_1927427_0_0_1"/>
<feature type="transmembrane region" description="Helical" evidence="1">
    <location>
        <begin position="106"/>
        <end position="129"/>
    </location>
</feature>
<dbReference type="RefSeq" id="XP_007701376.1">
    <property type="nucleotide sequence ID" value="XM_007703186.1"/>
</dbReference>
<sequence length="131" mass="14484">MLHCARQRLHGGQAPACWPQCNTQSISTFGTPVLKMLGCDTVTGDGWAKRCSCNGYVVSGALLACFCFVLFSSHTHTHTSLIVNHVPCRGTDPLMARRKHDFISLFLFRFRVLSAGSCFLFFFFTIVGFGV</sequence>
<keyword evidence="3" id="KW-1185">Reference proteome</keyword>
<evidence type="ECO:0000256" key="1">
    <source>
        <dbReference type="SAM" id="Phobius"/>
    </source>
</evidence>
<name>M2R860_COCSN</name>
<dbReference type="GeneID" id="19137315"/>
<reference evidence="2 3" key="1">
    <citation type="journal article" date="2012" name="PLoS Pathog.">
        <title>Diverse lifestyles and strategies of plant pathogenesis encoded in the genomes of eighteen Dothideomycetes fungi.</title>
        <authorList>
            <person name="Ohm R.A."/>
            <person name="Feau N."/>
            <person name="Henrissat B."/>
            <person name="Schoch C.L."/>
            <person name="Horwitz B.A."/>
            <person name="Barry K.W."/>
            <person name="Condon B.J."/>
            <person name="Copeland A.C."/>
            <person name="Dhillon B."/>
            <person name="Glaser F."/>
            <person name="Hesse C.N."/>
            <person name="Kosti I."/>
            <person name="LaButti K."/>
            <person name="Lindquist E.A."/>
            <person name="Lucas S."/>
            <person name="Salamov A.A."/>
            <person name="Bradshaw R.E."/>
            <person name="Ciuffetti L."/>
            <person name="Hamelin R.C."/>
            <person name="Kema G.H.J."/>
            <person name="Lawrence C."/>
            <person name="Scott J.A."/>
            <person name="Spatafora J.W."/>
            <person name="Turgeon B.G."/>
            <person name="de Wit P.J.G.M."/>
            <person name="Zhong S."/>
            <person name="Goodwin S.B."/>
            <person name="Grigoriev I.V."/>
        </authorList>
    </citation>
    <scope>NUCLEOTIDE SEQUENCE [LARGE SCALE GENOMIC DNA]</scope>
    <source>
        <strain evidence="3">ND90Pr / ATCC 201652</strain>
    </source>
</reference>
<protein>
    <submittedName>
        <fullName evidence="2">Uncharacterized protein</fullName>
    </submittedName>
</protein>
<organism evidence="2 3">
    <name type="scientific">Cochliobolus sativus (strain ND90Pr / ATCC 201652)</name>
    <name type="common">Common root rot and spot blotch fungus</name>
    <name type="synonym">Bipolaris sorokiniana</name>
    <dbReference type="NCBI Taxonomy" id="665912"/>
    <lineage>
        <taxon>Eukaryota</taxon>
        <taxon>Fungi</taxon>
        <taxon>Dikarya</taxon>
        <taxon>Ascomycota</taxon>
        <taxon>Pezizomycotina</taxon>
        <taxon>Dothideomycetes</taxon>
        <taxon>Pleosporomycetidae</taxon>
        <taxon>Pleosporales</taxon>
        <taxon>Pleosporineae</taxon>
        <taxon>Pleosporaceae</taxon>
        <taxon>Bipolaris</taxon>
    </lineage>
</organism>
<evidence type="ECO:0000313" key="2">
    <source>
        <dbReference type="EMBL" id="EMD63134.1"/>
    </source>
</evidence>
<dbReference type="EMBL" id="KB445645">
    <property type="protein sequence ID" value="EMD63134.1"/>
    <property type="molecule type" value="Genomic_DNA"/>
</dbReference>